<gene>
    <name evidence="2" type="ORF">SD70_31950</name>
</gene>
<evidence type="ECO:0000259" key="1">
    <source>
        <dbReference type="Pfam" id="PF11638"/>
    </source>
</evidence>
<keyword evidence="3" id="KW-1185">Reference proteome</keyword>
<protein>
    <recommendedName>
        <fullName evidence="1">DnaA N-terminal domain-containing protein</fullName>
    </recommendedName>
</protein>
<evidence type="ECO:0000313" key="2">
    <source>
        <dbReference type="EMBL" id="KIL35730.1"/>
    </source>
</evidence>
<feature type="domain" description="DnaA N-terminal" evidence="1">
    <location>
        <begin position="15"/>
        <end position="74"/>
    </location>
</feature>
<reference evidence="2 3" key="1">
    <citation type="submission" date="2014-12" db="EMBL/GenBank/DDBJ databases">
        <title>Draft genome sequence of Paenibacillus kamchatkensis strain B-2647.</title>
        <authorList>
            <person name="Karlyshev A.V."/>
            <person name="Kudryashova E.B."/>
        </authorList>
    </citation>
    <scope>NUCLEOTIDE SEQUENCE [LARGE SCALE GENOMIC DNA]</scope>
    <source>
        <strain evidence="2 3">VKM B-2647</strain>
    </source>
</reference>
<dbReference type="RefSeq" id="WP_041052662.1">
    <property type="nucleotide sequence ID" value="NZ_JXAK01000118.1"/>
</dbReference>
<sequence>MEVSLTSAARTCTKSWLQALEYIAEEIPPVPFQTWLTGTTGAYDGETFVVSCPNLFTVEVLSDKYADVIHAAVKRATGNDGVKIAFQASN</sequence>
<proteinExistence type="predicted"/>
<name>A0ABR5A3V5_9BACL</name>
<dbReference type="InterPro" id="IPR024633">
    <property type="entry name" value="DnaA_N_dom"/>
</dbReference>
<dbReference type="InterPro" id="IPR038454">
    <property type="entry name" value="DnaA_N_sf"/>
</dbReference>
<dbReference type="Pfam" id="PF11638">
    <property type="entry name" value="DnaA_N"/>
    <property type="match status" value="1"/>
</dbReference>
<accession>A0ABR5A3V5</accession>
<comment type="caution">
    <text evidence="2">The sequence shown here is derived from an EMBL/GenBank/DDBJ whole genome shotgun (WGS) entry which is preliminary data.</text>
</comment>
<dbReference type="Gene3D" id="3.30.300.180">
    <property type="match status" value="1"/>
</dbReference>
<dbReference type="Proteomes" id="UP000031967">
    <property type="component" value="Unassembled WGS sequence"/>
</dbReference>
<organism evidence="2 3">
    <name type="scientific">Gordoniibacillus kamchatkensis</name>
    <dbReference type="NCBI Taxonomy" id="1590651"/>
    <lineage>
        <taxon>Bacteria</taxon>
        <taxon>Bacillati</taxon>
        <taxon>Bacillota</taxon>
        <taxon>Bacilli</taxon>
        <taxon>Bacillales</taxon>
        <taxon>Paenibacillaceae</taxon>
        <taxon>Gordoniibacillus</taxon>
    </lineage>
</organism>
<dbReference type="EMBL" id="JXAK01000118">
    <property type="protein sequence ID" value="KIL35730.1"/>
    <property type="molecule type" value="Genomic_DNA"/>
</dbReference>
<evidence type="ECO:0000313" key="3">
    <source>
        <dbReference type="Proteomes" id="UP000031967"/>
    </source>
</evidence>